<dbReference type="EMBL" id="OBEL01000001">
    <property type="protein sequence ID" value="SNZ07205.1"/>
    <property type="molecule type" value="Genomic_DNA"/>
</dbReference>
<dbReference type="AlphaFoldDB" id="A0A285NCL7"/>
<dbReference type="GO" id="GO:0004851">
    <property type="term" value="F:uroporphyrin-III C-methyltransferase activity"/>
    <property type="evidence" value="ECO:0007669"/>
    <property type="project" value="UniProtKB-EC"/>
</dbReference>
<keyword evidence="6" id="KW-0949">S-adenosyl-L-methionine</keyword>
<dbReference type="EC" id="2.1.1.107" evidence="2"/>
<dbReference type="InterPro" id="IPR006366">
    <property type="entry name" value="CobA/CysG_C"/>
</dbReference>
<dbReference type="GO" id="GO:0009236">
    <property type="term" value="P:cobalamin biosynthetic process"/>
    <property type="evidence" value="ECO:0007669"/>
    <property type="project" value="UniProtKB-KW"/>
</dbReference>
<keyword evidence="12" id="KW-1185">Reference proteome</keyword>
<dbReference type="Gene3D" id="3.40.1010.10">
    <property type="entry name" value="Cobalt-precorrin-4 Transmethylase, Domain 1"/>
    <property type="match status" value="1"/>
</dbReference>
<dbReference type="PROSITE" id="PS00839">
    <property type="entry name" value="SUMT_1"/>
    <property type="match status" value="1"/>
</dbReference>
<evidence type="ECO:0000256" key="4">
    <source>
        <dbReference type="ARBA" id="ARBA00022603"/>
    </source>
</evidence>
<evidence type="ECO:0000256" key="8">
    <source>
        <dbReference type="ARBA" id="ARBA00025705"/>
    </source>
</evidence>
<dbReference type="InterPro" id="IPR035996">
    <property type="entry name" value="4pyrrol_Methylase_sf"/>
</dbReference>
<dbReference type="InterPro" id="IPR000878">
    <property type="entry name" value="4pyrrol_Mease"/>
</dbReference>
<dbReference type="GO" id="GO:0019354">
    <property type="term" value="P:siroheme biosynthetic process"/>
    <property type="evidence" value="ECO:0007669"/>
    <property type="project" value="UniProtKB-UniPathway"/>
</dbReference>
<dbReference type="InterPro" id="IPR003043">
    <property type="entry name" value="Uropor_MeTrfase_CS"/>
</dbReference>
<dbReference type="PANTHER" id="PTHR45790:SF3">
    <property type="entry name" value="S-ADENOSYL-L-METHIONINE-DEPENDENT UROPORPHYRINOGEN III METHYLTRANSFERASE, CHLOROPLASTIC"/>
    <property type="match status" value="1"/>
</dbReference>
<dbReference type="Gene3D" id="3.30.950.10">
    <property type="entry name" value="Methyltransferase, Cobalt-precorrin-4 Transmethylase, Domain 2"/>
    <property type="match status" value="1"/>
</dbReference>
<dbReference type="InterPro" id="IPR050161">
    <property type="entry name" value="Siro_Cobalamin_biosynth"/>
</dbReference>
<dbReference type="Pfam" id="PF00590">
    <property type="entry name" value="TP_methylase"/>
    <property type="match status" value="1"/>
</dbReference>
<name>A0A285NCL7_9HYPH</name>
<dbReference type="CDD" id="cd11642">
    <property type="entry name" value="SUMT"/>
    <property type="match status" value="1"/>
</dbReference>
<sequence length="284" mass="30441">MAQTPNAIRLTGPDQTTARRDLMEKTGKVFLIGAGPGDPDLLTVKALRCLQSAEVVIYDRLVSDEIMELVPKDAVLVPVGKAPKHHMVPQEGINELLVEHAHKATTIVRLKGGDPFIFGRGSEEAQRLVEAGIPFEVVPGITAAQGCSTSLHVPLTHRGMATGVRYVTGHCRNDVPLDLNWSSLADEATTLVVYMGLAAIEQISRELIANGMRADIPVLAISKGTTKDERHVLADLRSIHQVAKQAELKAPTLFIIGEVASFTGQLHVDEGTPIATPAKEAAHG</sequence>
<proteinExistence type="inferred from homology"/>
<dbReference type="FunFam" id="3.30.950.10:FF:000001">
    <property type="entry name" value="Siroheme synthase"/>
    <property type="match status" value="1"/>
</dbReference>
<dbReference type="UniPathway" id="UPA00262">
    <property type="reaction ID" value="UER00211"/>
</dbReference>
<keyword evidence="5 11" id="KW-0808">Transferase</keyword>
<evidence type="ECO:0000313" key="12">
    <source>
        <dbReference type="Proteomes" id="UP000219439"/>
    </source>
</evidence>
<dbReference type="GO" id="GO:0032259">
    <property type="term" value="P:methylation"/>
    <property type="evidence" value="ECO:0007669"/>
    <property type="project" value="UniProtKB-KW"/>
</dbReference>
<dbReference type="NCBIfam" id="TIGR01469">
    <property type="entry name" value="cobA_cysG_Cterm"/>
    <property type="match status" value="1"/>
</dbReference>
<evidence type="ECO:0000256" key="7">
    <source>
        <dbReference type="ARBA" id="ARBA00023244"/>
    </source>
</evidence>
<dbReference type="InterPro" id="IPR014776">
    <property type="entry name" value="4pyrrole_Mease_sub2"/>
</dbReference>
<dbReference type="NCBIfam" id="NF004790">
    <property type="entry name" value="PRK06136.1"/>
    <property type="match status" value="1"/>
</dbReference>
<evidence type="ECO:0000256" key="2">
    <source>
        <dbReference type="ARBA" id="ARBA00012162"/>
    </source>
</evidence>
<keyword evidence="3" id="KW-0169">Cobalamin biosynthesis</keyword>
<evidence type="ECO:0000256" key="5">
    <source>
        <dbReference type="ARBA" id="ARBA00022679"/>
    </source>
</evidence>
<protein>
    <recommendedName>
        <fullName evidence="2">uroporphyrinogen-III C-methyltransferase</fullName>
        <ecNumber evidence="2">2.1.1.107</ecNumber>
    </recommendedName>
</protein>
<dbReference type="Proteomes" id="UP000219439">
    <property type="component" value="Unassembled WGS sequence"/>
</dbReference>
<comment type="pathway">
    <text evidence="8">Porphyrin-containing compound metabolism; siroheme biosynthesis; precorrin-2 from uroporphyrinogen III: step 1/1.</text>
</comment>
<comment type="pathway">
    <text evidence="9">Cofactor biosynthesis; adenosylcobalamin biosynthesis; precorrin-2 from uroporphyrinogen III: step 1/1.</text>
</comment>
<keyword evidence="7" id="KW-0627">Porphyrin biosynthesis</keyword>
<reference evidence="11 12" key="1">
    <citation type="submission" date="2017-09" db="EMBL/GenBank/DDBJ databases">
        <authorList>
            <person name="Ehlers B."/>
            <person name="Leendertz F.H."/>
        </authorList>
    </citation>
    <scope>NUCLEOTIDE SEQUENCE [LARGE SCALE GENOMIC DNA]</scope>
    <source>
        <strain evidence="11 12">DSM 18289</strain>
    </source>
</reference>
<evidence type="ECO:0000256" key="9">
    <source>
        <dbReference type="ARBA" id="ARBA00060548"/>
    </source>
</evidence>
<keyword evidence="4 11" id="KW-0489">Methyltransferase</keyword>
<evidence type="ECO:0000256" key="1">
    <source>
        <dbReference type="ARBA" id="ARBA00005879"/>
    </source>
</evidence>
<accession>A0A285NCL7</accession>
<organism evidence="11 12">
    <name type="scientific">Cohaesibacter gelatinilyticus</name>
    <dbReference type="NCBI Taxonomy" id="372072"/>
    <lineage>
        <taxon>Bacteria</taxon>
        <taxon>Pseudomonadati</taxon>
        <taxon>Pseudomonadota</taxon>
        <taxon>Alphaproteobacteria</taxon>
        <taxon>Hyphomicrobiales</taxon>
        <taxon>Cohaesibacteraceae</taxon>
    </lineage>
</organism>
<dbReference type="PANTHER" id="PTHR45790">
    <property type="entry name" value="SIROHEME SYNTHASE-RELATED"/>
    <property type="match status" value="1"/>
</dbReference>
<dbReference type="InterPro" id="IPR014777">
    <property type="entry name" value="4pyrrole_Mease_sub1"/>
</dbReference>
<evidence type="ECO:0000259" key="10">
    <source>
        <dbReference type="Pfam" id="PF00590"/>
    </source>
</evidence>
<dbReference type="SUPFAM" id="SSF53790">
    <property type="entry name" value="Tetrapyrrole methylase"/>
    <property type="match status" value="1"/>
</dbReference>
<dbReference type="FunFam" id="3.40.1010.10:FF:000001">
    <property type="entry name" value="Siroheme synthase"/>
    <property type="match status" value="1"/>
</dbReference>
<comment type="similarity">
    <text evidence="1">Belongs to the precorrin methyltransferase family.</text>
</comment>
<feature type="domain" description="Tetrapyrrole methylase" evidence="10">
    <location>
        <begin position="28"/>
        <end position="238"/>
    </location>
</feature>
<gene>
    <name evidence="11" type="ORF">SAMN06265368_0721</name>
</gene>
<evidence type="ECO:0000256" key="6">
    <source>
        <dbReference type="ARBA" id="ARBA00022691"/>
    </source>
</evidence>
<evidence type="ECO:0000313" key="11">
    <source>
        <dbReference type="EMBL" id="SNZ07205.1"/>
    </source>
</evidence>
<evidence type="ECO:0000256" key="3">
    <source>
        <dbReference type="ARBA" id="ARBA00022573"/>
    </source>
</evidence>